<dbReference type="RefSeq" id="WP_143380053.1">
    <property type="nucleotide sequence ID" value="NZ_CP041637.1"/>
</dbReference>
<dbReference type="EMBL" id="CP041637">
    <property type="protein sequence ID" value="QDO93148.1"/>
    <property type="molecule type" value="Genomic_DNA"/>
</dbReference>
<evidence type="ECO:0000313" key="2">
    <source>
        <dbReference type="EMBL" id="QDO93148.1"/>
    </source>
</evidence>
<dbReference type="OrthoDB" id="9789133at2"/>
<dbReference type="PANTHER" id="PTHR43546:SF3">
    <property type="entry name" value="UPF0173 METAL-DEPENDENT HYDROLASE MJ1163"/>
    <property type="match status" value="1"/>
</dbReference>
<gene>
    <name evidence="2" type="ORF">FNB79_03865</name>
</gene>
<dbReference type="Pfam" id="PF13483">
    <property type="entry name" value="Lactamase_B_3"/>
    <property type="match status" value="1"/>
</dbReference>
<dbReference type="InterPro" id="IPR050114">
    <property type="entry name" value="UPF0173_UPF0282_UlaG_hydrolase"/>
</dbReference>
<dbReference type="Gene3D" id="3.60.15.10">
    <property type="entry name" value="Ribonuclease Z/Hydroxyacylglutathione hydrolase-like"/>
    <property type="match status" value="1"/>
</dbReference>
<dbReference type="PANTHER" id="PTHR43546">
    <property type="entry name" value="UPF0173 METAL-DEPENDENT HYDROLASE MJ1163-RELATED"/>
    <property type="match status" value="1"/>
</dbReference>
<dbReference type="AlphaFoldDB" id="A0A516GNP5"/>
<dbReference type="InterPro" id="IPR036866">
    <property type="entry name" value="RibonucZ/Hydroxyglut_hydro"/>
</dbReference>
<dbReference type="SMART" id="SM00849">
    <property type="entry name" value="Lactamase_B"/>
    <property type="match status" value="1"/>
</dbReference>
<feature type="domain" description="Metallo-beta-lactamase" evidence="1">
    <location>
        <begin position="41"/>
        <end position="268"/>
    </location>
</feature>
<keyword evidence="3" id="KW-1185">Reference proteome</keyword>
<evidence type="ECO:0000259" key="1">
    <source>
        <dbReference type="SMART" id="SM00849"/>
    </source>
</evidence>
<accession>A0A516GNP5</accession>
<keyword evidence="2" id="KW-0378">Hydrolase</keyword>
<protein>
    <submittedName>
        <fullName evidence="2">MBL fold metallo-hydrolase</fullName>
    </submittedName>
</protein>
<evidence type="ECO:0000313" key="3">
    <source>
        <dbReference type="Proteomes" id="UP000319209"/>
    </source>
</evidence>
<proteinExistence type="predicted"/>
<sequence length="316" mass="35980">MNPKNKNTQGNFIFKAALLLVFACGFVKISSAQELKMKYLGGAGWEMTEGDLTILVDPYLSRLKLGDSPANSKDDTRKSFYPKDVYVPDTVTIDKVLDKKIDFILVHHSHLDHLADVPYIAKKTGATVIATETSCKILKAYGIPEKQLLRVRGGEDYQFDKFSVRVIPSIHSALNDKHYYDSRMHDEDIDLPLKLEDFIEGKSLMFLVRFNNHKVLTAGSMNFLEREVDGLKPDIILPGVNFSRLEIYKYTERLMALTNYPKIVIPTHWDNFRVPYGFSQDEAINKKVKPFIEEVKIASPNSKVIVPVHLETITIK</sequence>
<name>A0A516GNP5_9FLAO</name>
<dbReference type="GO" id="GO:0016787">
    <property type="term" value="F:hydrolase activity"/>
    <property type="evidence" value="ECO:0007669"/>
    <property type="project" value="UniProtKB-KW"/>
</dbReference>
<dbReference type="SUPFAM" id="SSF56281">
    <property type="entry name" value="Metallo-hydrolase/oxidoreductase"/>
    <property type="match status" value="1"/>
</dbReference>
<dbReference type="KEGG" id="fop:FNB79_03865"/>
<reference evidence="2 3" key="1">
    <citation type="submission" date="2019-07" db="EMBL/GenBank/DDBJ databases">
        <title>Genome sequencing for Formosa sp. PS13.</title>
        <authorList>
            <person name="Park S.-J."/>
        </authorList>
    </citation>
    <scope>NUCLEOTIDE SEQUENCE [LARGE SCALE GENOMIC DNA]</scope>
    <source>
        <strain evidence="2 3">PS13</strain>
    </source>
</reference>
<organism evidence="2 3">
    <name type="scientific">Formosa sediminum</name>
    <dbReference type="NCBI Taxonomy" id="2594004"/>
    <lineage>
        <taxon>Bacteria</taxon>
        <taxon>Pseudomonadati</taxon>
        <taxon>Bacteroidota</taxon>
        <taxon>Flavobacteriia</taxon>
        <taxon>Flavobacteriales</taxon>
        <taxon>Flavobacteriaceae</taxon>
        <taxon>Formosa</taxon>
    </lineage>
</organism>
<dbReference type="Proteomes" id="UP000319209">
    <property type="component" value="Chromosome"/>
</dbReference>
<dbReference type="InterPro" id="IPR001279">
    <property type="entry name" value="Metallo-B-lactamas"/>
</dbReference>